<dbReference type="EC" id="6.1.1.9" evidence="8"/>
<dbReference type="InterPro" id="IPR033705">
    <property type="entry name" value="Anticodon_Ia_Val"/>
</dbReference>
<proteinExistence type="inferred from homology"/>
<dbReference type="SUPFAM" id="SSF47323">
    <property type="entry name" value="Anticodon-binding domain of a subclass of class I aminoacyl-tRNA synthetases"/>
    <property type="match status" value="1"/>
</dbReference>
<keyword evidence="3 8" id="KW-0547">Nucleotide-binding</keyword>
<dbReference type="RefSeq" id="WP_185251966.1">
    <property type="nucleotide sequence ID" value="NZ_JACKXE010000001.1"/>
</dbReference>
<evidence type="ECO:0000256" key="8">
    <source>
        <dbReference type="HAMAP-Rule" id="MF_02005"/>
    </source>
</evidence>
<feature type="short sequence motif" description="'KMSKS' region" evidence="8">
    <location>
        <begin position="596"/>
        <end position="600"/>
    </location>
</feature>
<accession>A0A7X0VB22</accession>
<evidence type="ECO:0000256" key="6">
    <source>
        <dbReference type="ARBA" id="ARBA00023146"/>
    </source>
</evidence>
<dbReference type="NCBIfam" id="NF009687">
    <property type="entry name" value="PRK13208.1"/>
    <property type="match status" value="1"/>
</dbReference>
<dbReference type="InterPro" id="IPR009080">
    <property type="entry name" value="tRNAsynth_Ia_anticodon-bd"/>
</dbReference>
<dbReference type="GO" id="GO:0004832">
    <property type="term" value="F:valine-tRNA ligase activity"/>
    <property type="evidence" value="ECO:0007669"/>
    <property type="project" value="UniProtKB-UniRule"/>
</dbReference>
<comment type="domain">
    <text evidence="8">ValRS has two distinct active sites: one for aminoacylation and one for editing. The misactivated threonine is translocated from the active site to the editing site.</text>
</comment>
<comment type="similarity">
    <text evidence="8">Belongs to the class-I aminoacyl-tRNA synthetase family. ValS type 2 subfamily.</text>
</comment>
<dbReference type="Gene3D" id="3.90.740.10">
    <property type="entry name" value="Valyl/Leucyl/Isoleucyl-tRNA synthetase, editing domain"/>
    <property type="match status" value="1"/>
</dbReference>
<keyword evidence="5 8" id="KW-0648">Protein biosynthesis</keyword>
<evidence type="ECO:0000256" key="7">
    <source>
        <dbReference type="ARBA" id="ARBA00047552"/>
    </source>
</evidence>
<evidence type="ECO:0000313" key="13">
    <source>
        <dbReference type="Proteomes" id="UP000523955"/>
    </source>
</evidence>
<evidence type="ECO:0000259" key="11">
    <source>
        <dbReference type="Pfam" id="PF08264"/>
    </source>
</evidence>
<feature type="binding site" evidence="8">
    <location>
        <position position="599"/>
    </location>
    <ligand>
        <name>ATP</name>
        <dbReference type="ChEBI" id="CHEBI:30616"/>
    </ligand>
</feature>
<dbReference type="InterPro" id="IPR009008">
    <property type="entry name" value="Val/Leu/Ile-tRNA-synth_edit"/>
</dbReference>
<feature type="compositionally biased region" description="Polar residues" evidence="9">
    <location>
        <begin position="7"/>
        <end position="16"/>
    </location>
</feature>
<dbReference type="InterPro" id="IPR048044">
    <property type="entry name" value="Valyl-tRNA_ligase_actino"/>
</dbReference>
<feature type="domain" description="Methionyl/Valyl/Leucyl/Isoleucyl-tRNA synthetase anticodon-binding" evidence="11">
    <location>
        <begin position="677"/>
        <end position="819"/>
    </location>
</feature>
<dbReference type="NCBIfam" id="NF000540">
    <property type="entry name" value="alt_ValS"/>
    <property type="match status" value="1"/>
</dbReference>
<dbReference type="Gene3D" id="1.10.730.10">
    <property type="entry name" value="Isoleucyl-tRNA Synthetase, Domain 1"/>
    <property type="match status" value="1"/>
</dbReference>
<protein>
    <recommendedName>
        <fullName evidence="8">Valine--tRNA ligase</fullName>
        <ecNumber evidence="8">6.1.1.9</ecNumber>
    </recommendedName>
    <alternativeName>
        <fullName evidence="8">Valyl-tRNA synthetase</fullName>
        <shortName evidence="8">ValRS</shortName>
    </alternativeName>
</protein>
<comment type="caution">
    <text evidence="12">The sequence shown here is derived from an EMBL/GenBank/DDBJ whole genome shotgun (WGS) entry which is preliminary data.</text>
</comment>
<keyword evidence="4 8" id="KW-0067">ATP-binding</keyword>
<dbReference type="InterPro" id="IPR014729">
    <property type="entry name" value="Rossmann-like_a/b/a_fold"/>
</dbReference>
<name>A0A7X0VB22_9ACTN</name>
<dbReference type="CDD" id="cd07962">
    <property type="entry name" value="Anticodon_Ia_Val"/>
    <property type="match status" value="1"/>
</dbReference>
<comment type="catalytic activity">
    <reaction evidence="7 8">
        <text>tRNA(Val) + L-valine + ATP = L-valyl-tRNA(Val) + AMP + diphosphate</text>
        <dbReference type="Rhea" id="RHEA:10704"/>
        <dbReference type="Rhea" id="RHEA-COMP:9672"/>
        <dbReference type="Rhea" id="RHEA-COMP:9708"/>
        <dbReference type="ChEBI" id="CHEBI:30616"/>
        <dbReference type="ChEBI" id="CHEBI:33019"/>
        <dbReference type="ChEBI" id="CHEBI:57762"/>
        <dbReference type="ChEBI" id="CHEBI:78442"/>
        <dbReference type="ChEBI" id="CHEBI:78537"/>
        <dbReference type="ChEBI" id="CHEBI:456215"/>
        <dbReference type="EC" id="6.1.1.9"/>
    </reaction>
</comment>
<dbReference type="InterPro" id="IPR001412">
    <property type="entry name" value="aa-tRNA-synth_I_CS"/>
</dbReference>
<keyword evidence="13" id="KW-1185">Reference proteome</keyword>
<dbReference type="InterPro" id="IPR022874">
    <property type="entry name" value="Valine-tRNA_ligase_type_2"/>
</dbReference>
<dbReference type="PRINTS" id="PR00986">
    <property type="entry name" value="TRNASYNTHVAL"/>
</dbReference>
<dbReference type="Pfam" id="PF08264">
    <property type="entry name" value="Anticodon_1"/>
    <property type="match status" value="1"/>
</dbReference>
<comment type="subunit">
    <text evidence="8">Monomer.</text>
</comment>
<feature type="region of interest" description="Disordered" evidence="9">
    <location>
        <begin position="1"/>
        <end position="20"/>
    </location>
</feature>
<dbReference type="AlphaFoldDB" id="A0A7X0VB22"/>
<dbReference type="GO" id="GO:0005829">
    <property type="term" value="C:cytosol"/>
    <property type="evidence" value="ECO:0007669"/>
    <property type="project" value="TreeGrafter"/>
</dbReference>
<dbReference type="EMBL" id="JACKXE010000001">
    <property type="protein sequence ID" value="MBB6626728.1"/>
    <property type="molecule type" value="Genomic_DNA"/>
</dbReference>
<dbReference type="PROSITE" id="PS00178">
    <property type="entry name" value="AA_TRNA_LIGASE_I"/>
    <property type="match status" value="1"/>
</dbReference>
<evidence type="ECO:0000256" key="2">
    <source>
        <dbReference type="ARBA" id="ARBA00022598"/>
    </source>
</evidence>
<comment type="subcellular location">
    <subcellularLocation>
        <location evidence="8">Cytoplasm</location>
    </subcellularLocation>
</comment>
<dbReference type="HAMAP" id="MF_02005">
    <property type="entry name" value="Val_tRNA_synth_type2"/>
    <property type="match status" value="1"/>
</dbReference>
<evidence type="ECO:0000256" key="1">
    <source>
        <dbReference type="ARBA" id="ARBA00022490"/>
    </source>
</evidence>
<dbReference type="InterPro" id="IPR002300">
    <property type="entry name" value="aa-tRNA-synth_Ia"/>
</dbReference>
<dbReference type="GO" id="GO:0005524">
    <property type="term" value="F:ATP binding"/>
    <property type="evidence" value="ECO:0007669"/>
    <property type="project" value="UniProtKB-UniRule"/>
</dbReference>
<gene>
    <name evidence="8 12" type="primary">valS</name>
    <name evidence="12" type="ORF">H5V45_05260</name>
</gene>
<dbReference type="Gene3D" id="3.40.50.620">
    <property type="entry name" value="HUPs"/>
    <property type="match status" value="2"/>
</dbReference>
<feature type="short sequence motif" description="'HIGH' region" evidence="8">
    <location>
        <begin position="64"/>
        <end position="74"/>
    </location>
</feature>
<evidence type="ECO:0000256" key="4">
    <source>
        <dbReference type="ARBA" id="ARBA00022840"/>
    </source>
</evidence>
<dbReference type="Pfam" id="PF00133">
    <property type="entry name" value="tRNA-synt_1"/>
    <property type="match status" value="1"/>
</dbReference>
<dbReference type="PANTHER" id="PTHR11946">
    <property type="entry name" value="VALYL-TRNA SYNTHETASES"/>
    <property type="match status" value="1"/>
</dbReference>
<organism evidence="12 13">
    <name type="scientific">Nocardioides luti</name>
    <dbReference type="NCBI Taxonomy" id="2761101"/>
    <lineage>
        <taxon>Bacteria</taxon>
        <taxon>Bacillati</taxon>
        <taxon>Actinomycetota</taxon>
        <taxon>Actinomycetes</taxon>
        <taxon>Propionibacteriales</taxon>
        <taxon>Nocardioidaceae</taxon>
        <taxon>Nocardioides</taxon>
    </lineage>
</organism>
<feature type="domain" description="Aminoacyl-tRNA synthetase class Ia" evidence="10">
    <location>
        <begin position="35"/>
        <end position="628"/>
    </location>
</feature>
<dbReference type="PANTHER" id="PTHR11946:SF93">
    <property type="entry name" value="VALINE--TRNA LIGASE, CHLOROPLASTIC_MITOCHONDRIAL 2"/>
    <property type="match status" value="1"/>
</dbReference>
<evidence type="ECO:0000256" key="9">
    <source>
        <dbReference type="SAM" id="MobiDB-lite"/>
    </source>
</evidence>
<evidence type="ECO:0000256" key="3">
    <source>
        <dbReference type="ARBA" id="ARBA00022741"/>
    </source>
</evidence>
<dbReference type="InterPro" id="IPR013155">
    <property type="entry name" value="M/V/L/I-tRNA-synth_anticd-bd"/>
</dbReference>
<keyword evidence="6 8" id="KW-0030">Aminoacyl-tRNA synthetase</keyword>
<sequence length="872" mass="97023">MTETQHDQAPNTTTADQRPVVVPDKPALEGLEATWSERWKADDTYRFDRTQPRENVFSIDTPPPTVSGSLHVGHVFSYTHPDLIARFQRMRGKTIFYPMGWDDNGLPTERRVQNYYGVRCDPSLPFDPDFTPPEKPDAKKQVPVSRPNFIALCEQLVEQDEQVFESLWRTLGLSVDWKEHYTTIGAKAQTVSQRAFLRNFARGEAYLQEAPTLWDVTFQTAVAQAELEARDYAGAYHRVAFHRPDGSPVFIETTRPELIPSVVALIAHPDDERYADLFGTTVTSPVFGVEVPVLAHPLAEKDKGAGIAMCCTFGDLTDVTWWRELDLPVRTVIGRDGRLTRETPEWLSGETAAAAYDELKGKTAFSAREAVVAALRESGDLDGEPKPTQRMANFYEKGDKPLEIVATRQWYITNGGRDTALRTELVEDGAEITWIPAHMKHRYDNWVGGLNGDWLISRQRYFGIPFPVWYPLDDEGEPDYAHPLMPSEAELPIDPSTDAPRGYDEAQRGKPGGFMGDPDVMDTWATSSLTPQIAGGWESDPDLFERVFPMDLATQAHDIIRTWLFSRVVRGHFENHATPWSHAMISGFILDPDRKKMSKSKGNVVVPTEILDKFGADAVRWRAAMARPGLDSPFDESQMKVGRRLAMKVLNASKFVLGGVGATTLNHFEVSEPIDCALLGRLSKVVSRATDAFEAYDYTTALETVEKFFWEFCDDYLELVKERAYAEDGGQATASARATLAIALQVQLRLLAPFLPYVTEEVWSWWQEGSIHRAPWPTQAELGSAAAADPAMVDAVAAALIGIRGAKSQAKVSMRAELSRVEIAGPEALVRAAEGAASDLRRSGKITGDLVFTVVEDRQDLAVTAELAPTEA</sequence>
<dbReference type="SUPFAM" id="SSF50677">
    <property type="entry name" value="ValRS/IleRS/LeuRS editing domain"/>
    <property type="match status" value="1"/>
</dbReference>
<dbReference type="InterPro" id="IPR002303">
    <property type="entry name" value="Valyl-tRNA_ligase"/>
</dbReference>
<evidence type="ECO:0000313" key="12">
    <source>
        <dbReference type="EMBL" id="MBB6626728.1"/>
    </source>
</evidence>
<comment type="function">
    <text evidence="8">Catalyzes the attachment of valine to tRNA(Val). As ValRS can inadvertently accommodate and process structurally similar amino acids such as threonine, to avoid such errors, it has a 'posttransfer' editing activity that hydrolyzes mischarged Thr-tRNA(Val) in a tRNA-dependent manner.</text>
</comment>
<evidence type="ECO:0000256" key="5">
    <source>
        <dbReference type="ARBA" id="ARBA00022917"/>
    </source>
</evidence>
<evidence type="ECO:0000259" key="10">
    <source>
        <dbReference type="Pfam" id="PF00133"/>
    </source>
</evidence>
<dbReference type="GO" id="GO:0006438">
    <property type="term" value="P:valyl-tRNA aminoacylation"/>
    <property type="evidence" value="ECO:0007669"/>
    <property type="project" value="UniProtKB-UniRule"/>
</dbReference>
<keyword evidence="1 8" id="KW-0963">Cytoplasm</keyword>
<dbReference type="Proteomes" id="UP000523955">
    <property type="component" value="Unassembled WGS sequence"/>
</dbReference>
<keyword evidence="2 8" id="KW-0436">Ligase</keyword>
<reference evidence="12 13" key="1">
    <citation type="submission" date="2020-08" db="EMBL/GenBank/DDBJ databases">
        <authorList>
            <person name="Seo M.-J."/>
        </authorList>
    </citation>
    <scope>NUCLEOTIDE SEQUENCE [LARGE SCALE GENOMIC DNA]</scope>
    <source>
        <strain evidence="12 13">KIGAM211</strain>
    </source>
</reference>
<dbReference type="GO" id="GO:0002161">
    <property type="term" value="F:aminoacyl-tRNA deacylase activity"/>
    <property type="evidence" value="ECO:0007669"/>
    <property type="project" value="InterPro"/>
</dbReference>
<dbReference type="SUPFAM" id="SSF52374">
    <property type="entry name" value="Nucleotidylyl transferase"/>
    <property type="match status" value="1"/>
</dbReference>